<dbReference type="EMBL" id="FLRE01002495">
    <property type="protein sequence ID" value="SBT58724.1"/>
    <property type="molecule type" value="Genomic_DNA"/>
</dbReference>
<keyword evidence="1" id="KW-1133">Transmembrane helix</keyword>
<sequence length="392" mass="46622">MSLENGADFLELVKDDITLQSAHSNKMYKIFDEEVKKADEKDICKDFETLTPSDTWGKDLCNKIYKNSNYVSSTKYYKGHKDRCLHYTFWVYGEIAKKSPKDSDYKAIKNVIEKFTDRKPFYTGGFIENNCQYDFKGKDFNELKIKIEKKYMHDYFRNFSFIKKGVSICNDKNYEKYEKYLNSIIKLYDKYKKGECSEYYYFLLYECDDYFSLDEKFNPKTLLSTLKKRKSENFHINEKQEYLDESDQNLGSTNQTSDVKLDCYKGFKLHEEKVQREDGQGDEIRKVNYYSLICRDENTGDAEKSSALTTFNFSNYQMIFNGVFALLGGLLLFFLFYKFTPFGSWMRKGKKGENEDTYMFHEDNVQELLDHKLKYSSMNTNGRRLRITYHTT</sequence>
<dbReference type="InterPro" id="IPR008780">
    <property type="entry name" value="Plasmodium_Vir"/>
</dbReference>
<evidence type="ECO:0000313" key="2">
    <source>
        <dbReference type="EMBL" id="SBT58724.1"/>
    </source>
</evidence>
<protein>
    <submittedName>
        <fullName evidence="2">PIR Superfamily Protein</fullName>
    </submittedName>
</protein>
<keyword evidence="1" id="KW-0812">Transmembrane</keyword>
<name>A0A1A9AR85_PLAOA</name>
<organism evidence="2 3">
    <name type="scientific">Plasmodium ovale wallikeri</name>
    <dbReference type="NCBI Taxonomy" id="864142"/>
    <lineage>
        <taxon>Eukaryota</taxon>
        <taxon>Sar</taxon>
        <taxon>Alveolata</taxon>
        <taxon>Apicomplexa</taxon>
        <taxon>Aconoidasida</taxon>
        <taxon>Haemosporida</taxon>
        <taxon>Plasmodiidae</taxon>
        <taxon>Plasmodium</taxon>
        <taxon>Plasmodium (Plasmodium)</taxon>
    </lineage>
</organism>
<accession>A0A1A9AR85</accession>
<keyword evidence="1" id="KW-0472">Membrane</keyword>
<proteinExistence type="predicted"/>
<evidence type="ECO:0000313" key="3">
    <source>
        <dbReference type="Proteomes" id="UP000078550"/>
    </source>
</evidence>
<dbReference type="Pfam" id="PF05795">
    <property type="entry name" value="Plasmodium_Vir"/>
    <property type="match status" value="1"/>
</dbReference>
<dbReference type="AlphaFoldDB" id="A0A1A9AR85"/>
<evidence type="ECO:0000256" key="1">
    <source>
        <dbReference type="SAM" id="Phobius"/>
    </source>
</evidence>
<reference evidence="3" key="1">
    <citation type="submission" date="2016-05" db="EMBL/GenBank/DDBJ databases">
        <authorList>
            <person name="Naeem Raeece"/>
        </authorList>
    </citation>
    <scope>NUCLEOTIDE SEQUENCE [LARGE SCALE GENOMIC DNA]</scope>
</reference>
<gene>
    <name evidence="2" type="ORF">POVWA2_086940</name>
</gene>
<dbReference type="Proteomes" id="UP000078550">
    <property type="component" value="Unassembled WGS sequence"/>
</dbReference>
<feature type="transmembrane region" description="Helical" evidence="1">
    <location>
        <begin position="318"/>
        <end position="337"/>
    </location>
</feature>